<keyword evidence="7" id="KW-0998">Cell outer membrane</keyword>
<evidence type="ECO:0000256" key="4">
    <source>
        <dbReference type="ARBA" id="ARBA00022692"/>
    </source>
</evidence>
<feature type="signal peptide" evidence="8">
    <location>
        <begin position="1"/>
        <end position="23"/>
    </location>
</feature>
<keyword evidence="10" id="KW-1185">Reference proteome</keyword>
<name>A0ABY3T1R3_9GAMM</name>
<feature type="chain" id="PRO_5046957711" evidence="8">
    <location>
        <begin position="24"/>
        <end position="416"/>
    </location>
</feature>
<reference evidence="9" key="1">
    <citation type="journal article" date="2022" name="Microorganisms">
        <title>Two New Species of Filamentous Sulfur Bacteria of the Genus Thiothrix, Thiothrix winogradskyi sp. nov. and 'Candidatus Thiothrix sulfatifontis' sp. nov.</title>
        <authorList>
            <person name="Ravin N.V."/>
            <person name="Rossetti S."/>
            <person name="Beletsky A.V."/>
            <person name="Kadnikov V.V."/>
            <person name="Rudenko T.S."/>
            <person name="Smolyakov D.D."/>
            <person name="Moskvitina M.I."/>
            <person name="Gureeva M.V."/>
            <person name="Mardanov A.V."/>
            <person name="Grabovich M.Y."/>
        </authorList>
    </citation>
    <scope>NUCLEOTIDE SEQUENCE</scope>
    <source>
        <strain evidence="9">CT3</strain>
    </source>
</reference>
<dbReference type="InterPro" id="IPR005017">
    <property type="entry name" value="OMPP1/FadL/TodX"/>
</dbReference>
<dbReference type="EMBL" id="CP091244">
    <property type="protein sequence ID" value="UJS25741.1"/>
    <property type="molecule type" value="Genomic_DNA"/>
</dbReference>
<protein>
    <submittedName>
        <fullName evidence="9">Outer membrane protein transport protein</fullName>
    </submittedName>
</protein>
<dbReference type="PANTHER" id="PTHR35093:SF3">
    <property type="entry name" value="LONG-CHAIN FATTY ACID TRANSPORT PROTEIN"/>
    <property type="match status" value="1"/>
</dbReference>
<evidence type="ECO:0000256" key="1">
    <source>
        <dbReference type="ARBA" id="ARBA00004571"/>
    </source>
</evidence>
<keyword evidence="6" id="KW-0472">Membrane</keyword>
<evidence type="ECO:0000256" key="2">
    <source>
        <dbReference type="ARBA" id="ARBA00008163"/>
    </source>
</evidence>
<evidence type="ECO:0000256" key="5">
    <source>
        <dbReference type="ARBA" id="ARBA00022729"/>
    </source>
</evidence>
<sequence>MWHLSKFALAIAATCVCSSAAHAAGFALANQSASGTGNAFAGGAAAAEDASTAWSNPAAMLELGSGKHVSVSAHLVVPEAKFTNGASGPMTGIDDDGGNNGVVPGLYGARSINDKLSVGVSVNAPFGLGTEYADNWIGRYHATESTIKTLNVNPSVAYKINDQWSVGAGVSAQKFDVELKRMTPIPGLPGDHKVTIAGDATSFGVNAGVLFKPSTNTRVGLSHRSGIDHDLEGTVSAPIPAAHPAAAALNTAVTAEASLPASTSLSVVQKVNDKLEVMGDVTRTGWSSFERLKVVRSANGSVVTDDYQGWEDSDRYALGANYQYNDRLKLRVGVARDNTPIPNAQLRTPRTPDNDRTWVAVGGNYELAKGLDVDVGYVHISTKDTPIDNRNAAGLLLNGNYDNKMDVVGAQLNWSF</sequence>
<evidence type="ECO:0000256" key="8">
    <source>
        <dbReference type="SAM" id="SignalP"/>
    </source>
</evidence>
<evidence type="ECO:0000313" key="10">
    <source>
        <dbReference type="Proteomes" id="UP001054801"/>
    </source>
</evidence>
<evidence type="ECO:0000256" key="7">
    <source>
        <dbReference type="ARBA" id="ARBA00023237"/>
    </source>
</evidence>
<accession>A0ABY3T1R3</accession>
<proteinExistence type="inferred from homology"/>
<evidence type="ECO:0000256" key="3">
    <source>
        <dbReference type="ARBA" id="ARBA00022452"/>
    </source>
</evidence>
<dbReference type="RefSeq" id="WP_236501050.1">
    <property type="nucleotide sequence ID" value="NZ_CP091244.1"/>
</dbReference>
<keyword evidence="3" id="KW-1134">Transmembrane beta strand</keyword>
<comment type="subcellular location">
    <subcellularLocation>
        <location evidence="1">Cell outer membrane</location>
        <topology evidence="1">Multi-pass membrane protein</topology>
    </subcellularLocation>
</comment>
<evidence type="ECO:0000256" key="6">
    <source>
        <dbReference type="ARBA" id="ARBA00023136"/>
    </source>
</evidence>
<dbReference type="Pfam" id="PF03349">
    <property type="entry name" value="Toluene_X"/>
    <property type="match status" value="1"/>
</dbReference>
<comment type="similarity">
    <text evidence="2">Belongs to the OmpP1/FadL family.</text>
</comment>
<evidence type="ECO:0000313" key="9">
    <source>
        <dbReference type="EMBL" id="UJS25741.1"/>
    </source>
</evidence>
<dbReference type="Proteomes" id="UP001054801">
    <property type="component" value="Chromosome"/>
</dbReference>
<dbReference type="SUPFAM" id="SSF56935">
    <property type="entry name" value="Porins"/>
    <property type="match status" value="1"/>
</dbReference>
<keyword evidence="5 8" id="KW-0732">Signal</keyword>
<gene>
    <name evidence="9" type="ORF">L2Y54_06780</name>
</gene>
<dbReference type="Gene3D" id="2.40.160.60">
    <property type="entry name" value="Outer membrane protein transport protein (OMPP1/FadL/TodX)"/>
    <property type="match status" value="1"/>
</dbReference>
<dbReference type="PANTHER" id="PTHR35093">
    <property type="entry name" value="OUTER MEMBRANE PROTEIN NMB0088-RELATED"/>
    <property type="match status" value="1"/>
</dbReference>
<keyword evidence="4" id="KW-0812">Transmembrane</keyword>
<organism evidence="9 10">
    <name type="scientific">Thiothrix winogradskyi</name>
    <dbReference type="NCBI Taxonomy" id="96472"/>
    <lineage>
        <taxon>Bacteria</taxon>
        <taxon>Pseudomonadati</taxon>
        <taxon>Pseudomonadota</taxon>
        <taxon>Gammaproteobacteria</taxon>
        <taxon>Thiotrichales</taxon>
        <taxon>Thiotrichaceae</taxon>
        <taxon>Thiothrix</taxon>
    </lineage>
</organism>